<dbReference type="PROSITE" id="PS51746">
    <property type="entry name" value="PPM_2"/>
    <property type="match status" value="1"/>
</dbReference>
<dbReference type="InterPro" id="IPR015655">
    <property type="entry name" value="PP2C"/>
</dbReference>
<feature type="domain" description="PPM-type phosphatase" evidence="1">
    <location>
        <begin position="18"/>
        <end position="312"/>
    </location>
</feature>
<dbReference type="Proteomes" id="UP001152747">
    <property type="component" value="Unassembled WGS sequence"/>
</dbReference>
<dbReference type="SUPFAM" id="SSF81606">
    <property type="entry name" value="PP2C-like"/>
    <property type="match status" value="1"/>
</dbReference>
<dbReference type="CDD" id="cd00143">
    <property type="entry name" value="PP2Cc"/>
    <property type="match status" value="1"/>
</dbReference>
<dbReference type="GO" id="GO:0004722">
    <property type="term" value="F:protein serine/threonine phosphatase activity"/>
    <property type="evidence" value="ECO:0007669"/>
    <property type="project" value="InterPro"/>
</dbReference>
<dbReference type="PANTHER" id="PTHR47992">
    <property type="entry name" value="PROTEIN PHOSPHATASE"/>
    <property type="match status" value="1"/>
</dbReference>
<dbReference type="SMART" id="SM00332">
    <property type="entry name" value="PP2Cc"/>
    <property type="match status" value="1"/>
</dbReference>
<keyword evidence="3" id="KW-1185">Reference proteome</keyword>
<protein>
    <recommendedName>
        <fullName evidence="1">PPM-type phosphatase domain-containing protein</fullName>
    </recommendedName>
</protein>
<gene>
    <name evidence="2" type="ORF">CAMP_LOCUS17480</name>
</gene>
<dbReference type="Gene3D" id="3.60.40.10">
    <property type="entry name" value="PPM-type phosphatase domain"/>
    <property type="match status" value="1"/>
</dbReference>
<proteinExistence type="predicted"/>
<evidence type="ECO:0000313" key="3">
    <source>
        <dbReference type="Proteomes" id="UP001152747"/>
    </source>
</evidence>
<reference evidence="2" key="1">
    <citation type="submission" date="2022-11" db="EMBL/GenBank/DDBJ databases">
        <authorList>
            <person name="Kikuchi T."/>
        </authorList>
    </citation>
    <scope>NUCLEOTIDE SEQUENCE</scope>
    <source>
        <strain evidence="2">PS1010</strain>
    </source>
</reference>
<dbReference type="OrthoDB" id="10049211at2759"/>
<name>A0A9P1NBF1_9PELO</name>
<dbReference type="AlphaFoldDB" id="A0A9P1NBF1"/>
<dbReference type="EMBL" id="CANHGI010000006">
    <property type="protein sequence ID" value="CAI5454843.1"/>
    <property type="molecule type" value="Genomic_DNA"/>
</dbReference>
<organism evidence="2 3">
    <name type="scientific">Caenorhabditis angaria</name>
    <dbReference type="NCBI Taxonomy" id="860376"/>
    <lineage>
        <taxon>Eukaryota</taxon>
        <taxon>Metazoa</taxon>
        <taxon>Ecdysozoa</taxon>
        <taxon>Nematoda</taxon>
        <taxon>Chromadorea</taxon>
        <taxon>Rhabditida</taxon>
        <taxon>Rhabditina</taxon>
        <taxon>Rhabditomorpha</taxon>
        <taxon>Rhabditoidea</taxon>
        <taxon>Rhabditidae</taxon>
        <taxon>Peloderinae</taxon>
        <taxon>Caenorhabditis</taxon>
    </lineage>
</organism>
<sequence>MANFSNPCTDSGVGTRNKCRYSENLEPINDQPHPYTCNTYIKYDPFQFYGLFSGFNGGDEVAKYVMDRLVHVIFKVNPITVAQQPHDVVKSLQQKYKMIVDEYFNSHHEKLTNRLIAKNNGNLASVQEIDEKIGRGTTIIVALIIRNNLYIISCGRSMAIVVQEVEKQATSHLLNQTLHENTNGEEIDRLLELQVDPSLVDNPTRAIGDFLRSYLYDEIEIFKDAKDAPIISEPVIQHFQISTHWKYLILLSDGVVENLKNMNIENIPEVVLKELKEEPTPRKTAQALVDAIARNYADHVSTKNVHVPSTTLEEMTILFHKMTTFKSEINFTVDSTTDSGIVTTLVELKPYVDASHDKNCENFKLMETYLLK</sequence>
<accession>A0A9P1NBF1</accession>
<dbReference type="InterPro" id="IPR036457">
    <property type="entry name" value="PPM-type-like_dom_sf"/>
</dbReference>
<dbReference type="Pfam" id="PF00481">
    <property type="entry name" value="PP2C"/>
    <property type="match status" value="1"/>
</dbReference>
<dbReference type="InterPro" id="IPR001932">
    <property type="entry name" value="PPM-type_phosphatase-like_dom"/>
</dbReference>
<comment type="caution">
    <text evidence="2">The sequence shown here is derived from an EMBL/GenBank/DDBJ whole genome shotgun (WGS) entry which is preliminary data.</text>
</comment>
<evidence type="ECO:0000259" key="1">
    <source>
        <dbReference type="PROSITE" id="PS51746"/>
    </source>
</evidence>
<evidence type="ECO:0000313" key="2">
    <source>
        <dbReference type="EMBL" id="CAI5454843.1"/>
    </source>
</evidence>